<feature type="transmembrane region" description="Helical" evidence="1">
    <location>
        <begin position="6"/>
        <end position="24"/>
    </location>
</feature>
<feature type="transmembrane region" description="Helical" evidence="1">
    <location>
        <begin position="99"/>
        <end position="120"/>
    </location>
</feature>
<dbReference type="EMBL" id="JANDBC010000002">
    <property type="protein sequence ID" value="MCP9292281.1"/>
    <property type="molecule type" value="Genomic_DNA"/>
</dbReference>
<evidence type="ECO:0000313" key="3">
    <source>
        <dbReference type="Proteomes" id="UP001139125"/>
    </source>
</evidence>
<dbReference type="Proteomes" id="UP001139125">
    <property type="component" value="Unassembled WGS sequence"/>
</dbReference>
<reference evidence="2" key="1">
    <citation type="submission" date="2022-06" db="EMBL/GenBank/DDBJ databases">
        <title>Gracilimonas sp. CAU 1638 isolated from sea sediment.</title>
        <authorList>
            <person name="Kim W."/>
        </authorList>
    </citation>
    <scope>NUCLEOTIDE SEQUENCE</scope>
    <source>
        <strain evidence="2">CAU 1638</strain>
    </source>
</reference>
<evidence type="ECO:0000313" key="2">
    <source>
        <dbReference type="EMBL" id="MCP9292281.1"/>
    </source>
</evidence>
<protein>
    <submittedName>
        <fullName evidence="2">Uncharacterized protein</fullName>
    </submittedName>
</protein>
<keyword evidence="1" id="KW-1133">Transmembrane helix</keyword>
<dbReference type="RefSeq" id="WP_255135162.1">
    <property type="nucleotide sequence ID" value="NZ_JANDBC010000002.1"/>
</dbReference>
<organism evidence="2 3">
    <name type="scientific">Gracilimonas sediminicola</name>
    <dbReference type="NCBI Taxonomy" id="2952158"/>
    <lineage>
        <taxon>Bacteria</taxon>
        <taxon>Pseudomonadati</taxon>
        <taxon>Balneolota</taxon>
        <taxon>Balneolia</taxon>
        <taxon>Balneolales</taxon>
        <taxon>Balneolaceae</taxon>
        <taxon>Gracilimonas</taxon>
    </lineage>
</organism>
<gene>
    <name evidence="2" type="ORF">NM125_11905</name>
</gene>
<keyword evidence="1" id="KW-0812">Transmembrane</keyword>
<sequence>MKAEKYLIKAVLIAAYMLFHIYLLRPVRTAVFQYQVDEKLVESVQESQYLSFQKLDTRLAVFEYSEGNSEKLFFYKVPFGSFFFLGMIGLILIGADKKFFIVLMSAHSVILISASFVLMIDIDQNLIALHILDFLSTYLAPLSALGVIPLSLFYKKNNYSSYVQNSLAKG</sequence>
<comment type="caution">
    <text evidence="2">The sequence shown here is derived from an EMBL/GenBank/DDBJ whole genome shotgun (WGS) entry which is preliminary data.</text>
</comment>
<accession>A0A9X2L4K9</accession>
<evidence type="ECO:0000256" key="1">
    <source>
        <dbReference type="SAM" id="Phobius"/>
    </source>
</evidence>
<proteinExistence type="predicted"/>
<keyword evidence="3" id="KW-1185">Reference proteome</keyword>
<dbReference type="AlphaFoldDB" id="A0A9X2L4K9"/>
<feature type="transmembrane region" description="Helical" evidence="1">
    <location>
        <begin position="73"/>
        <end position="93"/>
    </location>
</feature>
<feature type="transmembrane region" description="Helical" evidence="1">
    <location>
        <begin position="132"/>
        <end position="154"/>
    </location>
</feature>
<name>A0A9X2L4K9_9BACT</name>
<keyword evidence="1" id="KW-0472">Membrane</keyword>